<dbReference type="PANTHER" id="PTHR24148">
    <property type="entry name" value="ANKYRIN REPEAT DOMAIN-CONTAINING PROTEIN 39 HOMOLOG-RELATED"/>
    <property type="match status" value="1"/>
</dbReference>
<dbReference type="HOGENOM" id="CLU_582633_0_0_1"/>
<organism evidence="1 2">
    <name type="scientific">Aspergillus terreus (strain NIH 2624 / FGSC A1156)</name>
    <dbReference type="NCBI Taxonomy" id="341663"/>
    <lineage>
        <taxon>Eukaryota</taxon>
        <taxon>Fungi</taxon>
        <taxon>Dikarya</taxon>
        <taxon>Ascomycota</taxon>
        <taxon>Pezizomycotina</taxon>
        <taxon>Eurotiomycetes</taxon>
        <taxon>Eurotiomycetidae</taxon>
        <taxon>Eurotiales</taxon>
        <taxon>Aspergillaceae</taxon>
        <taxon>Aspergillus</taxon>
        <taxon>Aspergillus subgen. Circumdati</taxon>
    </lineage>
</organism>
<dbReference type="VEuPathDB" id="FungiDB:ATEG_10192"/>
<sequence length="469" mass="52564">MRRIYEQCMQVIVYLGPDLATSNVASRYRLHELETHFGSLALTLPISLHDILKRKYFSRIWVIQELVLSQRALFRIKHYEFWADSRTAHCLPPSWSWDSTEARWVQFMATKTLPVKNILELLQLASQSHASDPRDKLFGLLGLYQGDASAQALPPDYSLSVQNVFLGFFAYCLVNLKHVDLLYRAAGLGAPKSSPSWVPNWEADWPHIFTTPAVDSDEMAGRITQHIGCSKLGILQPDSKAPRWARSLIFRDQPQSPEWAEALFHRRPWFHDASIHANTGALRVYLTHFCAISRRPSLVDTIGSSCLFEVLGNSSRLFLASETNLESTVDPTDDHLFILNTGNSKLIYLILRPLAYPRTYKMIAACTHLFIHFHGGITPFRSLSISSVAVGISVIRSGLNISMADLTGMNMYFPSAETGWDTLSAYWGMLMDSGIYVLQSLDRGYQVADSAIGCLECDAGVVQIGDDGA</sequence>
<proteinExistence type="predicted"/>
<gene>
    <name evidence="1" type="ORF">ATEG_10192</name>
</gene>
<reference evidence="2" key="1">
    <citation type="submission" date="2005-09" db="EMBL/GenBank/DDBJ databases">
        <title>Annotation of the Aspergillus terreus NIH2624 genome.</title>
        <authorList>
            <person name="Birren B.W."/>
            <person name="Lander E.S."/>
            <person name="Galagan J.E."/>
            <person name="Nusbaum C."/>
            <person name="Devon K."/>
            <person name="Henn M."/>
            <person name="Ma L.-J."/>
            <person name="Jaffe D.B."/>
            <person name="Butler J."/>
            <person name="Alvarez P."/>
            <person name="Gnerre S."/>
            <person name="Grabherr M."/>
            <person name="Kleber M."/>
            <person name="Mauceli E.W."/>
            <person name="Brockman W."/>
            <person name="Rounsley S."/>
            <person name="Young S.K."/>
            <person name="LaButti K."/>
            <person name="Pushparaj V."/>
            <person name="DeCaprio D."/>
            <person name="Crawford M."/>
            <person name="Koehrsen M."/>
            <person name="Engels R."/>
            <person name="Montgomery P."/>
            <person name="Pearson M."/>
            <person name="Howarth C."/>
            <person name="Larson L."/>
            <person name="Luoma S."/>
            <person name="White J."/>
            <person name="Alvarado L."/>
            <person name="Kodira C.D."/>
            <person name="Zeng Q."/>
            <person name="Oleary S."/>
            <person name="Yandava C."/>
            <person name="Denning D.W."/>
            <person name="Nierman W.C."/>
            <person name="Milne T."/>
            <person name="Madden K."/>
        </authorList>
    </citation>
    <scope>NUCLEOTIDE SEQUENCE [LARGE SCALE GENOMIC DNA]</scope>
    <source>
        <strain evidence="2">NIH 2624 / FGSC A1156</strain>
    </source>
</reference>
<evidence type="ECO:0000313" key="2">
    <source>
        <dbReference type="Proteomes" id="UP000007963"/>
    </source>
</evidence>
<protein>
    <recommendedName>
        <fullName evidence="3">Heterokaryon incompatibility domain-containing protein</fullName>
    </recommendedName>
</protein>
<accession>Q0C7Z2</accession>
<dbReference type="OrthoDB" id="2157530at2759"/>
<dbReference type="Proteomes" id="UP000007963">
    <property type="component" value="Unassembled WGS sequence"/>
</dbReference>
<dbReference type="InterPro" id="IPR052895">
    <property type="entry name" value="HetReg/Transcr_Mod"/>
</dbReference>
<dbReference type="EMBL" id="CH476609">
    <property type="protein sequence ID" value="EAU29641.1"/>
    <property type="molecule type" value="Genomic_DNA"/>
</dbReference>
<dbReference type="GeneID" id="4319568"/>
<dbReference type="AlphaFoldDB" id="Q0C7Z2"/>
<evidence type="ECO:0000313" key="1">
    <source>
        <dbReference type="EMBL" id="EAU29641.1"/>
    </source>
</evidence>
<dbReference type="STRING" id="341663.Q0C7Z2"/>
<evidence type="ECO:0008006" key="3">
    <source>
        <dbReference type="Google" id="ProtNLM"/>
    </source>
</evidence>
<dbReference type="eggNOG" id="ENOG502SPDV">
    <property type="taxonomic scope" value="Eukaryota"/>
</dbReference>
<name>Q0C7Z2_ASPTN</name>
<dbReference type="RefSeq" id="XP_001209494.1">
    <property type="nucleotide sequence ID" value="XM_001209494.1"/>
</dbReference>
<dbReference type="PANTHER" id="PTHR24148:SF81">
    <property type="entry name" value="HETEROKARYON INCOMPATIBILITY DOMAIN-CONTAINING PROTEIN"/>
    <property type="match status" value="1"/>
</dbReference>